<dbReference type="SUPFAM" id="SSF51556">
    <property type="entry name" value="Metallo-dependent hydrolases"/>
    <property type="match status" value="1"/>
</dbReference>
<organism evidence="1 2">
    <name type="scientific">Anaerobacillus isosaccharinicus</name>
    <dbReference type="NCBI Taxonomy" id="1532552"/>
    <lineage>
        <taxon>Bacteria</taxon>
        <taxon>Bacillati</taxon>
        <taxon>Bacillota</taxon>
        <taxon>Bacilli</taxon>
        <taxon>Bacillales</taxon>
        <taxon>Bacillaceae</taxon>
        <taxon>Anaerobacillus</taxon>
    </lineage>
</organism>
<dbReference type="Gene3D" id="3.20.20.140">
    <property type="entry name" value="Metal-dependent hydrolases"/>
    <property type="match status" value="1"/>
</dbReference>
<reference evidence="1 2" key="2">
    <citation type="journal article" date="2019" name="Int. J. Syst. Evol. Microbiol.">
        <title>Anaerobacillus isosaccharinicus sp. nov., an alkaliphilic bacterium which degrades isosaccharinic acid.</title>
        <authorList>
            <person name="Bassil N.M."/>
            <person name="Lloyd J.R."/>
        </authorList>
    </citation>
    <scope>NUCLEOTIDE SEQUENCE [LARGE SCALE GENOMIC DNA]</scope>
    <source>
        <strain evidence="1 2">NB2006</strain>
    </source>
</reference>
<dbReference type="InterPro" id="IPR052358">
    <property type="entry name" value="Aro_Compnd_Degr_Hydrolases"/>
</dbReference>
<dbReference type="InterPro" id="IPR006680">
    <property type="entry name" value="Amidohydro-rel"/>
</dbReference>
<dbReference type="PANTHER" id="PTHR35563">
    <property type="entry name" value="BARREL METAL-DEPENDENT HYDROLASE, PUTATIVE (AFU_ORTHOLOGUE AFUA_1G16240)-RELATED"/>
    <property type="match status" value="1"/>
</dbReference>
<keyword evidence="2" id="KW-1185">Reference proteome</keyword>
<dbReference type="GO" id="GO:0016787">
    <property type="term" value="F:hydrolase activity"/>
    <property type="evidence" value="ECO:0007669"/>
    <property type="project" value="UniProtKB-KW"/>
</dbReference>
<name>A0A7S7LD28_9BACI</name>
<dbReference type="OrthoDB" id="9787654at2"/>
<evidence type="ECO:0000313" key="1">
    <source>
        <dbReference type="EMBL" id="QOY38685.2"/>
    </source>
</evidence>
<sequence>MEKFISCIKLFDSHLHIIDRGFPLIPNDGYVPDYYPCEDYLKSITNLNVIGGAIVSGSFQGFDQTYLMNALKILGDSFVGVTQLPYNTPDDVIITLDKVGVRALRFNVNRGGSESISRLDYFARRVHELVNWHSELYIDSKNLAEITTTVEKLPAVSIDHLGLSKTGFSQLLSLVDKGVKVKATGFGRIDFDAGEAIRSIYAANPDALMFGTDLPSTRAKRPFQYSDIELIFNTVDEIAAEKILFKNAVNWYLSKERKANKND</sequence>
<dbReference type="InterPro" id="IPR032466">
    <property type="entry name" value="Metal_Hydrolase"/>
</dbReference>
<proteinExistence type="predicted"/>
<evidence type="ECO:0000313" key="2">
    <source>
        <dbReference type="Proteomes" id="UP000180175"/>
    </source>
</evidence>
<dbReference type="PANTHER" id="PTHR35563:SF2">
    <property type="entry name" value="BARREL METAL-DEPENDENT HYDROLASE, PUTATIVE (AFU_ORTHOLOGUE AFUA_1G16240)-RELATED"/>
    <property type="match status" value="1"/>
</dbReference>
<dbReference type="KEGG" id="aia:AWH56_019725"/>
<dbReference type="EMBL" id="CP063356">
    <property type="protein sequence ID" value="QOY38685.2"/>
    <property type="molecule type" value="Genomic_DNA"/>
</dbReference>
<gene>
    <name evidence="1" type="ORF">AWH56_019725</name>
</gene>
<reference evidence="1 2" key="1">
    <citation type="journal article" date="2017" name="Genome Announc.">
        <title>Draft Genome Sequences of Four Alkaliphilic Bacteria Belonging to the Anaerobacillus Genus.</title>
        <authorList>
            <person name="Bassil N.M."/>
            <person name="Lloyd J.R."/>
        </authorList>
    </citation>
    <scope>NUCLEOTIDE SEQUENCE [LARGE SCALE GENOMIC DNA]</scope>
    <source>
        <strain evidence="1 2">NB2006</strain>
    </source>
</reference>
<dbReference type="Proteomes" id="UP000180175">
    <property type="component" value="Chromosome"/>
</dbReference>
<dbReference type="Pfam" id="PF04909">
    <property type="entry name" value="Amidohydro_2"/>
    <property type="match status" value="1"/>
</dbReference>
<accession>A0A7S7LD28</accession>
<protein>
    <submittedName>
        <fullName evidence="1">Amidohydrolase family protein</fullName>
    </submittedName>
</protein>